<proteinExistence type="predicted"/>
<evidence type="ECO:0000313" key="3">
    <source>
        <dbReference type="EMBL" id="CAG5083766.1"/>
    </source>
</evidence>
<dbReference type="EMBL" id="OU015568">
    <property type="protein sequence ID" value="CAG5084806.1"/>
    <property type="molecule type" value="Genomic_DNA"/>
</dbReference>
<accession>A0ABN7RU96</accession>
<organism evidence="3 6">
    <name type="scientific">Oikopleura dioica</name>
    <name type="common">Tunicate</name>
    <dbReference type="NCBI Taxonomy" id="34765"/>
    <lineage>
        <taxon>Eukaryota</taxon>
        <taxon>Metazoa</taxon>
        <taxon>Chordata</taxon>
        <taxon>Tunicata</taxon>
        <taxon>Appendicularia</taxon>
        <taxon>Copelata</taxon>
        <taxon>Oikopleuridae</taxon>
        <taxon>Oikopleura</taxon>
    </lineage>
</organism>
<gene>
    <name evidence="3" type="ORF">OKIOD_LOCUS2013</name>
    <name evidence="4" type="ORF">OKIOD_LOCUS2299</name>
    <name evidence="5" type="ORF">OKIOD_LOCUS7814</name>
</gene>
<keyword evidence="2" id="KW-1133">Transmembrane helix</keyword>
<dbReference type="Proteomes" id="UP001158576">
    <property type="component" value="Chromosome XSR"/>
</dbReference>
<name>A0ABN7RU96_OIKDI</name>
<keyword evidence="2" id="KW-0812">Transmembrane</keyword>
<feature type="compositionally biased region" description="Basic and acidic residues" evidence="1">
    <location>
        <begin position="100"/>
        <end position="126"/>
    </location>
</feature>
<feature type="transmembrane region" description="Helical" evidence="2">
    <location>
        <begin position="55"/>
        <end position="77"/>
    </location>
</feature>
<dbReference type="EMBL" id="OU015569">
    <property type="protein sequence ID" value="CAG5099106.1"/>
    <property type="molecule type" value="Genomic_DNA"/>
</dbReference>
<feature type="region of interest" description="Disordered" evidence="1">
    <location>
        <begin position="97"/>
        <end position="146"/>
    </location>
</feature>
<evidence type="ECO:0000256" key="1">
    <source>
        <dbReference type="SAM" id="MobiDB-lite"/>
    </source>
</evidence>
<feature type="compositionally biased region" description="Polar residues" evidence="1">
    <location>
        <begin position="17"/>
        <end position="35"/>
    </location>
</feature>
<sequence length="179" mass="20935">MRRFVVHLPGGDDDVSTTDFPSTSKTGLPWESTTSTAEEMTRTLLDNPKSDNSSLLKAACLQAAIGSTIWLILILMYRYRVRIRTWIWDCKRILTQGSPHPKDNRKDETIKEDEGSRKDEGKRNDEDIQEVDESKPKKKKKYEEWGPNEKHEFVMPEWLKWNGTWRKKKEDGKPKIQEV</sequence>
<evidence type="ECO:0000313" key="4">
    <source>
        <dbReference type="EMBL" id="CAG5084806.1"/>
    </source>
</evidence>
<keyword evidence="6" id="KW-1185">Reference proteome</keyword>
<reference evidence="3 6" key="1">
    <citation type="submission" date="2021-04" db="EMBL/GenBank/DDBJ databases">
        <authorList>
            <person name="Bliznina A."/>
        </authorList>
    </citation>
    <scope>NUCLEOTIDE SEQUENCE [LARGE SCALE GENOMIC DNA]</scope>
</reference>
<evidence type="ECO:0000256" key="2">
    <source>
        <dbReference type="SAM" id="Phobius"/>
    </source>
</evidence>
<evidence type="ECO:0000313" key="6">
    <source>
        <dbReference type="Proteomes" id="UP001158576"/>
    </source>
</evidence>
<protein>
    <submittedName>
        <fullName evidence="3">Oidioi.mRNA.OKI2018_I69.PAR.g10455.t1.cds</fullName>
    </submittedName>
    <submittedName>
        <fullName evidence="4">Oidioi.mRNA.OKI2018_I69.PAR.g10741.t1.cds</fullName>
    </submittedName>
    <submittedName>
        <fullName evidence="5">Oidioi.mRNA.OKI2018_I69.XSR.g16256.t1.cds</fullName>
    </submittedName>
</protein>
<dbReference type="Proteomes" id="UP001158576">
    <property type="component" value="Chromosome PAR"/>
</dbReference>
<keyword evidence="2" id="KW-0472">Membrane</keyword>
<evidence type="ECO:0000313" key="5">
    <source>
        <dbReference type="EMBL" id="CAG5099106.1"/>
    </source>
</evidence>
<dbReference type="EMBL" id="OU015568">
    <property type="protein sequence ID" value="CAG5083766.1"/>
    <property type="molecule type" value="Genomic_DNA"/>
</dbReference>
<feature type="region of interest" description="Disordered" evidence="1">
    <location>
        <begin position="15"/>
        <end position="35"/>
    </location>
</feature>